<dbReference type="AlphaFoldDB" id="A0A7Z0WEA6"/>
<accession>A0A7Z0WEA6</accession>
<keyword evidence="1" id="KW-0805">Transcription regulation</keyword>
<dbReference type="PROSITE" id="PS01117">
    <property type="entry name" value="HTH_MARR_1"/>
    <property type="match status" value="1"/>
</dbReference>
<dbReference type="OrthoDB" id="3237509at2"/>
<dbReference type="Proteomes" id="UP000185696">
    <property type="component" value="Unassembled WGS sequence"/>
</dbReference>
<dbReference type="Gene3D" id="1.10.10.10">
    <property type="entry name" value="Winged helix-like DNA-binding domain superfamily/Winged helix DNA-binding domain"/>
    <property type="match status" value="1"/>
</dbReference>
<keyword evidence="2" id="KW-0238">DNA-binding</keyword>
<dbReference type="PANTHER" id="PTHR33164:SF104">
    <property type="entry name" value="TRANSCRIPTIONAL REGULATORY PROTEIN"/>
    <property type="match status" value="1"/>
</dbReference>
<evidence type="ECO:0000256" key="2">
    <source>
        <dbReference type="ARBA" id="ARBA00023125"/>
    </source>
</evidence>
<evidence type="ECO:0000259" key="4">
    <source>
        <dbReference type="PROSITE" id="PS50995"/>
    </source>
</evidence>
<protein>
    <recommendedName>
        <fullName evidence="4">HTH marR-type domain-containing protein</fullName>
    </recommendedName>
</protein>
<dbReference type="PRINTS" id="PR00598">
    <property type="entry name" value="HTHMARR"/>
</dbReference>
<dbReference type="SMART" id="SM00347">
    <property type="entry name" value="HTH_MARR"/>
    <property type="match status" value="1"/>
</dbReference>
<dbReference type="EMBL" id="MSIF01000030">
    <property type="protein sequence ID" value="OLF05333.1"/>
    <property type="molecule type" value="Genomic_DNA"/>
</dbReference>
<evidence type="ECO:0000256" key="3">
    <source>
        <dbReference type="ARBA" id="ARBA00023163"/>
    </source>
</evidence>
<dbReference type="GO" id="GO:0006950">
    <property type="term" value="P:response to stress"/>
    <property type="evidence" value="ECO:0007669"/>
    <property type="project" value="TreeGrafter"/>
</dbReference>
<evidence type="ECO:0000256" key="1">
    <source>
        <dbReference type="ARBA" id="ARBA00023015"/>
    </source>
</evidence>
<feature type="domain" description="HTH marR-type" evidence="4">
    <location>
        <begin position="25"/>
        <end position="160"/>
    </location>
</feature>
<dbReference type="InterPro" id="IPR036388">
    <property type="entry name" value="WH-like_DNA-bd_sf"/>
</dbReference>
<dbReference type="InterPro" id="IPR023187">
    <property type="entry name" value="Tscrpt_reg_MarR-type_CS"/>
</dbReference>
<dbReference type="GO" id="GO:0003700">
    <property type="term" value="F:DNA-binding transcription factor activity"/>
    <property type="evidence" value="ECO:0007669"/>
    <property type="project" value="InterPro"/>
</dbReference>
<proteinExistence type="predicted"/>
<name>A0A7Z0WEA6_9PSEU</name>
<gene>
    <name evidence="5" type="ORF">BLA60_36505</name>
</gene>
<dbReference type="Pfam" id="PF12802">
    <property type="entry name" value="MarR_2"/>
    <property type="match status" value="1"/>
</dbReference>
<dbReference type="InterPro" id="IPR039422">
    <property type="entry name" value="MarR/SlyA-like"/>
</dbReference>
<dbReference type="InterPro" id="IPR000835">
    <property type="entry name" value="HTH_MarR-typ"/>
</dbReference>
<keyword evidence="6" id="KW-1185">Reference proteome</keyword>
<dbReference type="InterPro" id="IPR036390">
    <property type="entry name" value="WH_DNA-bd_sf"/>
</dbReference>
<evidence type="ECO:0000313" key="6">
    <source>
        <dbReference type="Proteomes" id="UP000185696"/>
    </source>
</evidence>
<keyword evidence="3" id="KW-0804">Transcription</keyword>
<organism evidence="5 6">
    <name type="scientific">Actinophytocola xinjiangensis</name>
    <dbReference type="NCBI Taxonomy" id="485602"/>
    <lineage>
        <taxon>Bacteria</taxon>
        <taxon>Bacillati</taxon>
        <taxon>Actinomycetota</taxon>
        <taxon>Actinomycetes</taxon>
        <taxon>Pseudonocardiales</taxon>
        <taxon>Pseudonocardiaceae</taxon>
    </lineage>
</organism>
<comment type="caution">
    <text evidence="5">The sequence shown here is derived from an EMBL/GenBank/DDBJ whole genome shotgun (WGS) entry which is preliminary data.</text>
</comment>
<dbReference type="PROSITE" id="PS50995">
    <property type="entry name" value="HTH_MARR_2"/>
    <property type="match status" value="1"/>
</dbReference>
<dbReference type="GO" id="GO:0003677">
    <property type="term" value="F:DNA binding"/>
    <property type="evidence" value="ECO:0007669"/>
    <property type="project" value="UniProtKB-KW"/>
</dbReference>
<dbReference type="RefSeq" id="WP_075137646.1">
    <property type="nucleotide sequence ID" value="NZ_MSIF01000030.1"/>
</dbReference>
<dbReference type="PANTHER" id="PTHR33164">
    <property type="entry name" value="TRANSCRIPTIONAL REGULATOR, MARR FAMILY"/>
    <property type="match status" value="1"/>
</dbReference>
<sequence>MDENERIDALVGQWASQRPDLDLDTMALLARLTRAAQLVDGRVSALAGAYGLHRGEGDVLFALRRAGAPYRLSPTRLAKALLVTTGTMTNRLDRLEKRGFIVRVPNPDDRRSLDIELTEDGRGQVDEAVTRHGAGQREMVAPLSRRDRADLERVTRKLIAHLGEG</sequence>
<evidence type="ECO:0000313" key="5">
    <source>
        <dbReference type="EMBL" id="OLF05333.1"/>
    </source>
</evidence>
<dbReference type="SUPFAM" id="SSF46785">
    <property type="entry name" value="Winged helix' DNA-binding domain"/>
    <property type="match status" value="1"/>
</dbReference>
<reference evidence="5 6" key="1">
    <citation type="submission" date="2016-12" db="EMBL/GenBank/DDBJ databases">
        <title>The draft genome sequence of Actinophytocola xinjiangensis.</title>
        <authorList>
            <person name="Wang W."/>
            <person name="Yuan L."/>
        </authorList>
    </citation>
    <scope>NUCLEOTIDE SEQUENCE [LARGE SCALE GENOMIC DNA]</scope>
    <source>
        <strain evidence="5 6">CGMCC 4.4663</strain>
    </source>
</reference>